<keyword evidence="3" id="KW-1185">Reference proteome</keyword>
<comment type="caution">
    <text evidence="2">The sequence shown here is derived from an EMBL/GenBank/DDBJ whole genome shotgun (WGS) entry which is preliminary data.</text>
</comment>
<evidence type="ECO:0000256" key="1">
    <source>
        <dbReference type="SAM" id="MobiDB-lite"/>
    </source>
</evidence>
<feature type="non-terminal residue" evidence="2">
    <location>
        <position position="94"/>
    </location>
</feature>
<accession>A0A392SDV6</accession>
<evidence type="ECO:0000313" key="3">
    <source>
        <dbReference type="Proteomes" id="UP000265520"/>
    </source>
</evidence>
<feature type="region of interest" description="Disordered" evidence="1">
    <location>
        <begin position="1"/>
        <end position="23"/>
    </location>
</feature>
<proteinExistence type="predicted"/>
<evidence type="ECO:0000313" key="2">
    <source>
        <dbReference type="EMBL" id="MCI46622.1"/>
    </source>
</evidence>
<protein>
    <submittedName>
        <fullName evidence="2">Uncharacterized protein</fullName>
    </submittedName>
</protein>
<organism evidence="2 3">
    <name type="scientific">Trifolium medium</name>
    <dbReference type="NCBI Taxonomy" id="97028"/>
    <lineage>
        <taxon>Eukaryota</taxon>
        <taxon>Viridiplantae</taxon>
        <taxon>Streptophyta</taxon>
        <taxon>Embryophyta</taxon>
        <taxon>Tracheophyta</taxon>
        <taxon>Spermatophyta</taxon>
        <taxon>Magnoliopsida</taxon>
        <taxon>eudicotyledons</taxon>
        <taxon>Gunneridae</taxon>
        <taxon>Pentapetalae</taxon>
        <taxon>rosids</taxon>
        <taxon>fabids</taxon>
        <taxon>Fabales</taxon>
        <taxon>Fabaceae</taxon>
        <taxon>Papilionoideae</taxon>
        <taxon>50 kb inversion clade</taxon>
        <taxon>NPAAA clade</taxon>
        <taxon>Hologalegina</taxon>
        <taxon>IRL clade</taxon>
        <taxon>Trifolieae</taxon>
        <taxon>Trifolium</taxon>
    </lineage>
</organism>
<dbReference type="EMBL" id="LXQA010360086">
    <property type="protein sequence ID" value="MCI46622.1"/>
    <property type="molecule type" value="Genomic_DNA"/>
</dbReference>
<dbReference type="AlphaFoldDB" id="A0A392SDV6"/>
<reference evidence="2 3" key="1">
    <citation type="journal article" date="2018" name="Front. Plant Sci.">
        <title>Red Clover (Trifolium pratense) and Zigzag Clover (T. medium) - A Picture of Genomic Similarities and Differences.</title>
        <authorList>
            <person name="Dluhosova J."/>
            <person name="Istvanek J."/>
            <person name="Nedelnik J."/>
            <person name="Repkova J."/>
        </authorList>
    </citation>
    <scope>NUCLEOTIDE SEQUENCE [LARGE SCALE GENOMIC DNA]</scope>
    <source>
        <strain evidence="3">cv. 10/8</strain>
        <tissue evidence="2">Leaf</tissue>
    </source>
</reference>
<sequence>MVDEEDKEEPVHTSPDGPATSQKKINEEANVGLKQDKHQINPEVAVQVLAGNIIEIGQVSRQKPPVIETPDVATVIPNVEQQILQKPPLVEVQR</sequence>
<dbReference type="Proteomes" id="UP000265520">
    <property type="component" value="Unassembled WGS sequence"/>
</dbReference>
<name>A0A392SDV6_9FABA</name>